<evidence type="ECO:0000313" key="1">
    <source>
        <dbReference type="EMBL" id="KAI3694724.1"/>
    </source>
</evidence>
<dbReference type="EMBL" id="CM042043">
    <property type="protein sequence ID" value="KAI3694724.1"/>
    <property type="molecule type" value="Genomic_DNA"/>
</dbReference>
<comment type="caution">
    <text evidence="1">The sequence shown here is derived from an EMBL/GenBank/DDBJ whole genome shotgun (WGS) entry which is preliminary data.</text>
</comment>
<evidence type="ECO:0000313" key="2">
    <source>
        <dbReference type="Proteomes" id="UP001056120"/>
    </source>
</evidence>
<reference evidence="2" key="1">
    <citation type="journal article" date="2022" name="Mol. Ecol. Resour.">
        <title>The genomes of chicory, endive, great burdock and yacon provide insights into Asteraceae palaeo-polyploidization history and plant inulin production.</title>
        <authorList>
            <person name="Fan W."/>
            <person name="Wang S."/>
            <person name="Wang H."/>
            <person name="Wang A."/>
            <person name="Jiang F."/>
            <person name="Liu H."/>
            <person name="Zhao H."/>
            <person name="Xu D."/>
            <person name="Zhang Y."/>
        </authorList>
    </citation>
    <scope>NUCLEOTIDE SEQUENCE [LARGE SCALE GENOMIC DNA]</scope>
    <source>
        <strain evidence="2">cv. Yunnan</strain>
    </source>
</reference>
<gene>
    <name evidence="1" type="ORF">L1987_77694</name>
</gene>
<organism evidence="1 2">
    <name type="scientific">Smallanthus sonchifolius</name>
    <dbReference type="NCBI Taxonomy" id="185202"/>
    <lineage>
        <taxon>Eukaryota</taxon>
        <taxon>Viridiplantae</taxon>
        <taxon>Streptophyta</taxon>
        <taxon>Embryophyta</taxon>
        <taxon>Tracheophyta</taxon>
        <taxon>Spermatophyta</taxon>
        <taxon>Magnoliopsida</taxon>
        <taxon>eudicotyledons</taxon>
        <taxon>Gunneridae</taxon>
        <taxon>Pentapetalae</taxon>
        <taxon>asterids</taxon>
        <taxon>campanulids</taxon>
        <taxon>Asterales</taxon>
        <taxon>Asteraceae</taxon>
        <taxon>Asteroideae</taxon>
        <taxon>Heliantheae alliance</taxon>
        <taxon>Millerieae</taxon>
        <taxon>Smallanthus</taxon>
    </lineage>
</organism>
<reference evidence="1 2" key="2">
    <citation type="journal article" date="2022" name="Mol. Ecol. Resour.">
        <title>The genomes of chicory, endive, great burdock and yacon provide insights into Asteraceae paleo-polyploidization history and plant inulin production.</title>
        <authorList>
            <person name="Fan W."/>
            <person name="Wang S."/>
            <person name="Wang H."/>
            <person name="Wang A."/>
            <person name="Jiang F."/>
            <person name="Liu H."/>
            <person name="Zhao H."/>
            <person name="Xu D."/>
            <person name="Zhang Y."/>
        </authorList>
    </citation>
    <scope>NUCLEOTIDE SEQUENCE [LARGE SCALE GENOMIC DNA]</scope>
    <source>
        <strain evidence="2">cv. Yunnan</strain>
        <tissue evidence="1">Leaves</tissue>
    </source>
</reference>
<dbReference type="Proteomes" id="UP001056120">
    <property type="component" value="Linkage Group LG26"/>
</dbReference>
<accession>A0ACB8Z9Q7</accession>
<name>A0ACB8Z9Q7_9ASTR</name>
<sequence length="281" mass="32281">MDSIPRLNTLGTIRTNKHGETFDGSKKGEDHEQPLSPMARMFHEPDFNFYIICIIGFKTKLRPDVFKENMIHTILKNRRFSSLQVMDKENDSMKWIPTHVNIDDRVTIAELNPNIKLPDKFVENYISNISRSHIERTKPLWDFHILNIKTSEAEGTYTKTPMKGSKGVERRARRFVVRSVRLDDIKLVAGKLSHKVLYNTTILFSNVPGPLEEIMIFGHKVAYIAPSCYGQPNALLIHVVSYMDRVMFVISVDEETIPDPHKLCDDLEESLRNIKASAQTA</sequence>
<protein>
    <submittedName>
        <fullName evidence="1">Uncharacterized protein</fullName>
    </submittedName>
</protein>
<proteinExistence type="predicted"/>
<keyword evidence="2" id="KW-1185">Reference proteome</keyword>